<dbReference type="Proteomes" id="UP000050454">
    <property type="component" value="Unassembled WGS sequence"/>
</dbReference>
<reference evidence="2 3" key="1">
    <citation type="submission" date="2015-07" db="EMBL/GenBank/DDBJ databases">
        <title>The draft genome sequence of Leadbetterella sp. JN14-9.</title>
        <authorList>
            <person name="Liu Y."/>
            <person name="Du J."/>
            <person name="Shao Z."/>
        </authorList>
    </citation>
    <scope>NUCLEOTIDE SEQUENCE [LARGE SCALE GENOMIC DNA]</scope>
    <source>
        <strain evidence="2 3">JN14-9</strain>
    </source>
</reference>
<protein>
    <recommendedName>
        <fullName evidence="1">3-keto-alpha-glucoside-1,2-lyase/3-keto-2-hydroxy-glucal hydratase domain-containing protein</fullName>
    </recommendedName>
</protein>
<dbReference type="Pfam" id="PF06439">
    <property type="entry name" value="3keto-disac_hyd"/>
    <property type="match status" value="1"/>
</dbReference>
<comment type="caution">
    <text evidence="2">The sequence shown here is derived from an EMBL/GenBank/DDBJ whole genome shotgun (WGS) entry which is preliminary data.</text>
</comment>
<dbReference type="OrthoDB" id="9806233at2"/>
<evidence type="ECO:0000313" key="3">
    <source>
        <dbReference type="Proteomes" id="UP000050454"/>
    </source>
</evidence>
<accession>A0A0P7BLY3</accession>
<dbReference type="PATRIC" id="fig|1605367.3.peg.2620"/>
<evidence type="ECO:0000259" key="1">
    <source>
        <dbReference type="Pfam" id="PF06439"/>
    </source>
</evidence>
<proteinExistence type="predicted"/>
<dbReference type="STRING" id="1605367.AFM12_06270"/>
<name>A0A0P7BLY3_9BACT</name>
<dbReference type="InterPro" id="IPR010496">
    <property type="entry name" value="AL/BT2_dom"/>
</dbReference>
<dbReference type="RefSeq" id="WP_055145434.1">
    <property type="nucleotide sequence ID" value="NZ_JXSZ01000006.1"/>
</dbReference>
<dbReference type="Gene3D" id="2.60.120.560">
    <property type="entry name" value="Exo-inulinase, domain 1"/>
    <property type="match status" value="1"/>
</dbReference>
<dbReference type="EMBL" id="LGTQ01000006">
    <property type="protein sequence ID" value="KPM48261.1"/>
    <property type="molecule type" value="Genomic_DNA"/>
</dbReference>
<dbReference type="GO" id="GO:0016787">
    <property type="term" value="F:hydrolase activity"/>
    <property type="evidence" value="ECO:0007669"/>
    <property type="project" value="InterPro"/>
</dbReference>
<feature type="domain" description="3-keto-alpha-glucoside-1,2-lyase/3-keto-2-hydroxy-glucal hydratase" evidence="1">
    <location>
        <begin position="33"/>
        <end position="214"/>
    </location>
</feature>
<gene>
    <name evidence="2" type="ORF">AFM12_06270</name>
</gene>
<evidence type="ECO:0000313" key="2">
    <source>
        <dbReference type="EMBL" id="KPM48261.1"/>
    </source>
</evidence>
<keyword evidence="3" id="KW-1185">Reference proteome</keyword>
<dbReference type="AlphaFoldDB" id="A0A0P7BLY3"/>
<organism evidence="2 3">
    <name type="scientific">Jiulongibacter sediminis</name>
    <dbReference type="NCBI Taxonomy" id="1605367"/>
    <lineage>
        <taxon>Bacteria</taxon>
        <taxon>Pseudomonadati</taxon>
        <taxon>Bacteroidota</taxon>
        <taxon>Cytophagia</taxon>
        <taxon>Cytophagales</taxon>
        <taxon>Leadbetterellaceae</taxon>
        <taxon>Jiulongibacter</taxon>
    </lineage>
</organism>
<sequence length="217" mass="24750">MKLIPLFVFALFPFMTRSQTNLLENPQIHFHLWKTDSFSKWQVKDGILFTTGGNADLVTNQMYGDFSFEFEYKLNEGGNSGVIYKVIEDPQDEALFKTHASGPEYQILDDIGYPGKVEDYQKCGSNYGLNAPSVKNLSKPAGEWNSGKIEVRGDQVRHWLNGELIVEYTYGDEAWKKAVAETKFAEWPYAAPHHEGHIALQDHGDPVWFRKLVVTEL</sequence>